<dbReference type="GO" id="GO:0003700">
    <property type="term" value="F:DNA-binding transcription factor activity"/>
    <property type="evidence" value="ECO:0007669"/>
    <property type="project" value="TreeGrafter"/>
</dbReference>
<evidence type="ECO:0000313" key="7">
    <source>
        <dbReference type="Proteomes" id="UP000266677"/>
    </source>
</evidence>
<evidence type="ECO:0000259" key="5">
    <source>
        <dbReference type="PROSITE" id="PS50977"/>
    </source>
</evidence>
<protein>
    <submittedName>
        <fullName evidence="6">TetR/AcrR family transcriptional regulator</fullName>
    </submittedName>
</protein>
<evidence type="ECO:0000256" key="4">
    <source>
        <dbReference type="PROSITE-ProRule" id="PRU00335"/>
    </source>
</evidence>
<dbReference type="InterPro" id="IPR050109">
    <property type="entry name" value="HTH-type_TetR-like_transc_reg"/>
</dbReference>
<reference evidence="6 7" key="1">
    <citation type="submission" date="2018-09" db="EMBL/GenBank/DDBJ databases">
        <title>YIM PH21274 draft genome.</title>
        <authorList>
            <person name="Miao C."/>
        </authorList>
    </citation>
    <scope>NUCLEOTIDE SEQUENCE [LARGE SCALE GENOMIC DNA]</scope>
    <source>
        <strain evidence="6 7">YIM PH 21724</strain>
    </source>
</reference>
<dbReference type="Proteomes" id="UP000266677">
    <property type="component" value="Unassembled WGS sequence"/>
</dbReference>
<evidence type="ECO:0000313" key="6">
    <source>
        <dbReference type="EMBL" id="RJO68346.1"/>
    </source>
</evidence>
<keyword evidence="7" id="KW-1185">Reference proteome</keyword>
<dbReference type="InterPro" id="IPR001647">
    <property type="entry name" value="HTH_TetR"/>
</dbReference>
<dbReference type="OrthoDB" id="5068503at2"/>
<feature type="domain" description="HTH tetR-type" evidence="5">
    <location>
        <begin position="15"/>
        <end position="75"/>
    </location>
</feature>
<dbReference type="Gene3D" id="1.10.357.10">
    <property type="entry name" value="Tetracycline Repressor, domain 2"/>
    <property type="match status" value="1"/>
</dbReference>
<sequence>MSPRKAAALRDRDDSDLRGHLIATAAQLLAEQGGTGLTVRAIARAAGVADGVLYNHFADKEELLAAALRAHVDTVHRGLSPLPWPGTASVAENLIAYLAQGLAMHRAVLPVFASLLAQPAVLAQFGATPGGERDWRDRLADYLRAEHELGRLDPAADLDAAVAMLAGICHDEALSTLLPTASRPTPPTAVGSVIATLLAGIGSRSAPSA</sequence>
<dbReference type="PRINTS" id="PR00455">
    <property type="entry name" value="HTHTETR"/>
</dbReference>
<comment type="caution">
    <text evidence="6">The sequence shown here is derived from an EMBL/GenBank/DDBJ whole genome shotgun (WGS) entry which is preliminary data.</text>
</comment>
<dbReference type="PANTHER" id="PTHR30055:SF238">
    <property type="entry name" value="MYCOFACTOCIN BIOSYNTHESIS TRANSCRIPTIONAL REGULATOR MFTR-RELATED"/>
    <property type="match status" value="1"/>
</dbReference>
<keyword evidence="3" id="KW-0804">Transcription</keyword>
<dbReference type="SUPFAM" id="SSF48498">
    <property type="entry name" value="Tetracyclin repressor-like, C-terminal domain"/>
    <property type="match status" value="1"/>
</dbReference>
<accession>A0A3A4K2W0</accession>
<dbReference type="GO" id="GO:0000976">
    <property type="term" value="F:transcription cis-regulatory region binding"/>
    <property type="evidence" value="ECO:0007669"/>
    <property type="project" value="TreeGrafter"/>
</dbReference>
<dbReference type="Gene3D" id="1.10.10.60">
    <property type="entry name" value="Homeodomain-like"/>
    <property type="match status" value="1"/>
</dbReference>
<organism evidence="6 7">
    <name type="scientific">Nocardia panacis</name>
    <dbReference type="NCBI Taxonomy" id="2340916"/>
    <lineage>
        <taxon>Bacteria</taxon>
        <taxon>Bacillati</taxon>
        <taxon>Actinomycetota</taxon>
        <taxon>Actinomycetes</taxon>
        <taxon>Mycobacteriales</taxon>
        <taxon>Nocardiaceae</taxon>
        <taxon>Nocardia</taxon>
    </lineage>
</organism>
<dbReference type="InterPro" id="IPR009057">
    <property type="entry name" value="Homeodomain-like_sf"/>
</dbReference>
<proteinExistence type="predicted"/>
<dbReference type="PANTHER" id="PTHR30055">
    <property type="entry name" value="HTH-TYPE TRANSCRIPTIONAL REGULATOR RUTR"/>
    <property type="match status" value="1"/>
</dbReference>
<evidence type="ECO:0000256" key="1">
    <source>
        <dbReference type="ARBA" id="ARBA00023015"/>
    </source>
</evidence>
<dbReference type="Pfam" id="PF00440">
    <property type="entry name" value="TetR_N"/>
    <property type="match status" value="1"/>
</dbReference>
<evidence type="ECO:0000256" key="2">
    <source>
        <dbReference type="ARBA" id="ARBA00023125"/>
    </source>
</evidence>
<evidence type="ECO:0000256" key="3">
    <source>
        <dbReference type="ARBA" id="ARBA00023163"/>
    </source>
</evidence>
<feature type="DNA-binding region" description="H-T-H motif" evidence="4">
    <location>
        <begin position="38"/>
        <end position="57"/>
    </location>
</feature>
<dbReference type="SUPFAM" id="SSF46689">
    <property type="entry name" value="Homeodomain-like"/>
    <property type="match status" value="1"/>
</dbReference>
<dbReference type="InterPro" id="IPR036271">
    <property type="entry name" value="Tet_transcr_reg_TetR-rel_C_sf"/>
</dbReference>
<dbReference type="PROSITE" id="PS50977">
    <property type="entry name" value="HTH_TETR_2"/>
    <property type="match status" value="1"/>
</dbReference>
<dbReference type="AlphaFoldDB" id="A0A3A4K2W0"/>
<dbReference type="EMBL" id="QZFU01000055">
    <property type="protein sequence ID" value="RJO68346.1"/>
    <property type="molecule type" value="Genomic_DNA"/>
</dbReference>
<name>A0A3A4K2W0_9NOCA</name>
<gene>
    <name evidence="6" type="ORF">D5S18_33565</name>
</gene>
<keyword evidence="2 4" id="KW-0238">DNA-binding</keyword>
<keyword evidence="1" id="KW-0805">Transcription regulation</keyword>
<dbReference type="RefSeq" id="WP_120045153.1">
    <property type="nucleotide sequence ID" value="NZ_QZFU01000055.1"/>
</dbReference>